<evidence type="ECO:0000256" key="2">
    <source>
        <dbReference type="ARBA" id="ARBA00022692"/>
    </source>
</evidence>
<dbReference type="Pfam" id="PF00560">
    <property type="entry name" value="LRR_1"/>
    <property type="match status" value="3"/>
</dbReference>
<dbReference type="GO" id="GO:0016020">
    <property type="term" value="C:membrane"/>
    <property type="evidence" value="ECO:0007669"/>
    <property type="project" value="UniProtKB-SubCell"/>
</dbReference>
<keyword evidence="2" id="KW-0812">Transmembrane</keyword>
<evidence type="ECO:0000256" key="1">
    <source>
        <dbReference type="ARBA" id="ARBA00004479"/>
    </source>
</evidence>
<dbReference type="PANTHER" id="PTHR48063:SF112">
    <property type="entry name" value="RECEPTOR LIKE PROTEIN 30-LIKE"/>
    <property type="match status" value="1"/>
</dbReference>
<dbReference type="Gene3D" id="3.80.10.10">
    <property type="entry name" value="Ribonuclease Inhibitor"/>
    <property type="match status" value="1"/>
</dbReference>
<evidence type="ECO:0000313" key="7">
    <source>
        <dbReference type="EMBL" id="GER57523.1"/>
    </source>
</evidence>
<keyword evidence="7" id="KW-0418">Kinase</keyword>
<keyword evidence="7" id="KW-0675">Receptor</keyword>
<protein>
    <submittedName>
        <fullName evidence="7">Leucine-rich repeat receptor-like protein kinase family protein</fullName>
    </submittedName>
</protein>
<dbReference type="Proteomes" id="UP000325081">
    <property type="component" value="Unassembled WGS sequence"/>
</dbReference>
<keyword evidence="5" id="KW-0472">Membrane</keyword>
<dbReference type="EMBL" id="BKCP01013403">
    <property type="protein sequence ID" value="GER57523.1"/>
    <property type="molecule type" value="Genomic_DNA"/>
</dbReference>
<organism evidence="7 8">
    <name type="scientific">Striga asiatica</name>
    <name type="common">Asiatic witchweed</name>
    <name type="synonym">Buchnera asiatica</name>
    <dbReference type="NCBI Taxonomy" id="4170"/>
    <lineage>
        <taxon>Eukaryota</taxon>
        <taxon>Viridiplantae</taxon>
        <taxon>Streptophyta</taxon>
        <taxon>Embryophyta</taxon>
        <taxon>Tracheophyta</taxon>
        <taxon>Spermatophyta</taxon>
        <taxon>Magnoliopsida</taxon>
        <taxon>eudicotyledons</taxon>
        <taxon>Gunneridae</taxon>
        <taxon>Pentapetalae</taxon>
        <taxon>asterids</taxon>
        <taxon>lamiids</taxon>
        <taxon>Lamiales</taxon>
        <taxon>Orobanchaceae</taxon>
        <taxon>Buchnereae</taxon>
        <taxon>Striga</taxon>
    </lineage>
</organism>
<keyword evidence="4" id="KW-1133">Transmembrane helix</keyword>
<keyword evidence="7" id="KW-0808">Transferase</keyword>
<evidence type="ECO:0000256" key="4">
    <source>
        <dbReference type="ARBA" id="ARBA00022989"/>
    </source>
</evidence>
<comment type="subcellular location">
    <subcellularLocation>
        <location evidence="1">Membrane</location>
        <topology evidence="1">Single-pass type I membrane protein</topology>
    </subcellularLocation>
</comment>
<dbReference type="InterPro" id="IPR046956">
    <property type="entry name" value="RLP23-like"/>
</dbReference>
<dbReference type="InterPro" id="IPR032675">
    <property type="entry name" value="LRR_dom_sf"/>
</dbReference>
<dbReference type="GO" id="GO:0016301">
    <property type="term" value="F:kinase activity"/>
    <property type="evidence" value="ECO:0007669"/>
    <property type="project" value="UniProtKB-KW"/>
</dbReference>
<dbReference type="PANTHER" id="PTHR48063">
    <property type="entry name" value="LRR RECEPTOR-LIKE KINASE"/>
    <property type="match status" value="1"/>
</dbReference>
<evidence type="ECO:0000256" key="5">
    <source>
        <dbReference type="ARBA" id="ARBA00023136"/>
    </source>
</evidence>
<keyword evidence="3" id="KW-0732">Signal</keyword>
<dbReference type="OrthoDB" id="1743338at2759"/>
<evidence type="ECO:0000256" key="3">
    <source>
        <dbReference type="ARBA" id="ARBA00022729"/>
    </source>
</evidence>
<evidence type="ECO:0000256" key="6">
    <source>
        <dbReference type="ARBA" id="ARBA00023180"/>
    </source>
</evidence>
<keyword evidence="8" id="KW-1185">Reference proteome</keyword>
<dbReference type="AlphaFoldDB" id="A0A5A7RJW1"/>
<gene>
    <name evidence="7" type="ORF">STAS_35341</name>
</gene>
<proteinExistence type="predicted"/>
<accession>A0A5A7RJW1</accession>
<dbReference type="InterPro" id="IPR001611">
    <property type="entry name" value="Leu-rich_rpt"/>
</dbReference>
<evidence type="ECO:0000313" key="8">
    <source>
        <dbReference type="Proteomes" id="UP000325081"/>
    </source>
</evidence>
<dbReference type="SUPFAM" id="SSF52058">
    <property type="entry name" value="L domain-like"/>
    <property type="match status" value="1"/>
</dbReference>
<keyword evidence="6" id="KW-0325">Glycoprotein</keyword>
<reference evidence="8" key="1">
    <citation type="journal article" date="2019" name="Curr. Biol.">
        <title>Genome Sequence of Striga asiatica Provides Insight into the Evolution of Plant Parasitism.</title>
        <authorList>
            <person name="Yoshida S."/>
            <person name="Kim S."/>
            <person name="Wafula E.K."/>
            <person name="Tanskanen J."/>
            <person name="Kim Y.M."/>
            <person name="Honaas L."/>
            <person name="Yang Z."/>
            <person name="Spallek T."/>
            <person name="Conn C.E."/>
            <person name="Ichihashi Y."/>
            <person name="Cheong K."/>
            <person name="Cui S."/>
            <person name="Der J.P."/>
            <person name="Gundlach H."/>
            <person name="Jiao Y."/>
            <person name="Hori C."/>
            <person name="Ishida J.K."/>
            <person name="Kasahara H."/>
            <person name="Kiba T."/>
            <person name="Kim M.S."/>
            <person name="Koo N."/>
            <person name="Laohavisit A."/>
            <person name="Lee Y.H."/>
            <person name="Lumba S."/>
            <person name="McCourt P."/>
            <person name="Mortimer J.C."/>
            <person name="Mutuku J.M."/>
            <person name="Nomura T."/>
            <person name="Sasaki-Sekimoto Y."/>
            <person name="Seto Y."/>
            <person name="Wang Y."/>
            <person name="Wakatake T."/>
            <person name="Sakakibara H."/>
            <person name="Demura T."/>
            <person name="Yamaguchi S."/>
            <person name="Yoneyama K."/>
            <person name="Manabe R.I."/>
            <person name="Nelson D.C."/>
            <person name="Schulman A.H."/>
            <person name="Timko M.P."/>
            <person name="dePamphilis C.W."/>
            <person name="Choi D."/>
            <person name="Shirasu K."/>
        </authorList>
    </citation>
    <scope>NUCLEOTIDE SEQUENCE [LARGE SCALE GENOMIC DNA]</scope>
    <source>
        <strain evidence="8">cv. UVA1</strain>
    </source>
</reference>
<comment type="caution">
    <text evidence="7">The sequence shown here is derived from an EMBL/GenBank/DDBJ whole genome shotgun (WGS) entry which is preliminary data.</text>
</comment>
<dbReference type="PROSITE" id="PS51450">
    <property type="entry name" value="LRR"/>
    <property type="match status" value="1"/>
</dbReference>
<name>A0A5A7RJW1_STRAF</name>
<sequence length="153" mass="17570">MTSLHFLDLSSNQYTSLDPHFLLSRNLQYLNLGVNSSNYNTHWISDLLWDKCHLKSLNLVYNYFHGDISVFFKNLSRCWSHTLENLELRFNEFYGQLPEEHGGMKQLKELELSGNKLSGPIPIIMGQLSDLERIGISGNAFSSLLLKIATKCM</sequence>
<dbReference type="PRINTS" id="PR00019">
    <property type="entry name" value="LEURICHRPT"/>
</dbReference>